<protein>
    <submittedName>
        <fullName evidence="1">Uncharacterized protein</fullName>
    </submittedName>
</protein>
<evidence type="ECO:0000313" key="2">
    <source>
        <dbReference type="Proteomes" id="UP001060085"/>
    </source>
</evidence>
<accession>A0ACC0BSV8</accession>
<gene>
    <name evidence="1" type="ORF">M9H77_06628</name>
</gene>
<dbReference type="Proteomes" id="UP001060085">
    <property type="component" value="Linkage Group LG02"/>
</dbReference>
<evidence type="ECO:0000313" key="1">
    <source>
        <dbReference type="EMBL" id="KAI5675678.1"/>
    </source>
</evidence>
<reference evidence="2" key="1">
    <citation type="journal article" date="2023" name="Nat. Plants">
        <title>Single-cell RNA sequencing provides a high-resolution roadmap for understanding the multicellular compartmentation of specialized metabolism.</title>
        <authorList>
            <person name="Sun S."/>
            <person name="Shen X."/>
            <person name="Li Y."/>
            <person name="Li Y."/>
            <person name="Wang S."/>
            <person name="Li R."/>
            <person name="Zhang H."/>
            <person name="Shen G."/>
            <person name="Guo B."/>
            <person name="Wei J."/>
            <person name="Xu J."/>
            <person name="St-Pierre B."/>
            <person name="Chen S."/>
            <person name="Sun C."/>
        </authorList>
    </citation>
    <scope>NUCLEOTIDE SEQUENCE [LARGE SCALE GENOMIC DNA]</scope>
</reference>
<proteinExistence type="predicted"/>
<name>A0ACC0BSV8_CATRO</name>
<organism evidence="1 2">
    <name type="scientific">Catharanthus roseus</name>
    <name type="common">Madagascar periwinkle</name>
    <name type="synonym">Vinca rosea</name>
    <dbReference type="NCBI Taxonomy" id="4058"/>
    <lineage>
        <taxon>Eukaryota</taxon>
        <taxon>Viridiplantae</taxon>
        <taxon>Streptophyta</taxon>
        <taxon>Embryophyta</taxon>
        <taxon>Tracheophyta</taxon>
        <taxon>Spermatophyta</taxon>
        <taxon>Magnoliopsida</taxon>
        <taxon>eudicotyledons</taxon>
        <taxon>Gunneridae</taxon>
        <taxon>Pentapetalae</taxon>
        <taxon>asterids</taxon>
        <taxon>lamiids</taxon>
        <taxon>Gentianales</taxon>
        <taxon>Apocynaceae</taxon>
        <taxon>Rauvolfioideae</taxon>
        <taxon>Vinceae</taxon>
        <taxon>Catharanthinae</taxon>
        <taxon>Catharanthus</taxon>
    </lineage>
</organism>
<comment type="caution">
    <text evidence="1">The sequence shown here is derived from an EMBL/GenBank/DDBJ whole genome shotgun (WGS) entry which is preliminary data.</text>
</comment>
<dbReference type="EMBL" id="CM044702">
    <property type="protein sequence ID" value="KAI5675678.1"/>
    <property type="molecule type" value="Genomic_DNA"/>
</dbReference>
<keyword evidence="2" id="KW-1185">Reference proteome</keyword>
<sequence length="174" mass="19960">MSLFAQEQILNQMLENSEPNYKNNAATITLFCPEDNAFRSLNYGSPPLKLLQYHAVPSNISRDFLENSSSSPRGLKIKTLFEGHSLVKTTIAKVGIVSINNVKIIDWDIYNDGNVIVHGIESFFDPAFPILYPIFDQQEKEKEDHGMRYCSFEQVLDPNYWVNMVFESTIMKKD</sequence>